<evidence type="ECO:0000313" key="2">
    <source>
        <dbReference type="Proteomes" id="UP000599179"/>
    </source>
</evidence>
<dbReference type="SUPFAM" id="SSF50242">
    <property type="entry name" value="TIMP-like"/>
    <property type="match status" value="1"/>
</dbReference>
<organism evidence="1 2">
    <name type="scientific">Psychroflexus planctonicus</name>
    <dbReference type="NCBI Taxonomy" id="1526575"/>
    <lineage>
        <taxon>Bacteria</taxon>
        <taxon>Pseudomonadati</taxon>
        <taxon>Bacteroidota</taxon>
        <taxon>Flavobacteriia</taxon>
        <taxon>Flavobacteriales</taxon>
        <taxon>Flavobacteriaceae</taxon>
        <taxon>Psychroflexus</taxon>
    </lineage>
</organism>
<dbReference type="InterPro" id="IPR008993">
    <property type="entry name" value="TIMP-like_OB-fold"/>
</dbReference>
<dbReference type="PROSITE" id="PS51257">
    <property type="entry name" value="PROKAR_LIPOPROTEIN"/>
    <property type="match status" value="1"/>
</dbReference>
<dbReference type="EMBL" id="BMGM01000002">
    <property type="protein sequence ID" value="GGE29186.1"/>
    <property type="molecule type" value="Genomic_DNA"/>
</dbReference>
<protein>
    <recommendedName>
        <fullName evidence="3">Tissue inhibitor of metalloproteinase</fullName>
    </recommendedName>
</protein>
<comment type="caution">
    <text evidence="1">The sequence shown here is derived from an EMBL/GenBank/DDBJ whole genome shotgun (WGS) entry which is preliminary data.</text>
</comment>
<evidence type="ECO:0000313" key="1">
    <source>
        <dbReference type="EMBL" id="GGE29186.1"/>
    </source>
</evidence>
<accession>A0ABQ1SCV7</accession>
<keyword evidence="2" id="KW-1185">Reference proteome</keyword>
<dbReference type="RefSeq" id="WP_188457720.1">
    <property type="nucleotide sequence ID" value="NZ_BMGM01000002.1"/>
</dbReference>
<evidence type="ECO:0008006" key="3">
    <source>
        <dbReference type="Google" id="ProtNLM"/>
    </source>
</evidence>
<gene>
    <name evidence="1" type="ORF">GCM10010832_07190</name>
</gene>
<proteinExistence type="predicted"/>
<dbReference type="Proteomes" id="UP000599179">
    <property type="component" value="Unassembled WGS sequence"/>
</dbReference>
<name>A0ABQ1SCV7_9FLAO</name>
<reference evidence="2" key="1">
    <citation type="journal article" date="2019" name="Int. J. Syst. Evol. Microbiol.">
        <title>The Global Catalogue of Microorganisms (GCM) 10K type strain sequencing project: providing services to taxonomists for standard genome sequencing and annotation.</title>
        <authorList>
            <consortium name="The Broad Institute Genomics Platform"/>
            <consortium name="The Broad Institute Genome Sequencing Center for Infectious Disease"/>
            <person name="Wu L."/>
            <person name="Ma J."/>
        </authorList>
    </citation>
    <scope>NUCLEOTIDE SEQUENCE [LARGE SCALE GENOMIC DNA]</scope>
    <source>
        <strain evidence="2">CGMCC 1.12931</strain>
    </source>
</reference>
<sequence>MKTYTLFFILHFTVGFACNCTPNKDHEKHIESSFNYYDEIFIGEVEKNSNETMIEVQEVFKGDLKTEKMLRAGIKMDSCSYYFGEEGTAIFYGIIVDNTFYASVCSPTRMFSRPYLYPPPPPPVPDSDFDSEKRKRKMTEYLKNEKQRLEYEIDWLRKRKKN</sequence>